<dbReference type="GO" id="GO:0005524">
    <property type="term" value="F:ATP binding"/>
    <property type="evidence" value="ECO:0007669"/>
    <property type="project" value="UniProtKB-KW"/>
</dbReference>
<dbReference type="PANTHER" id="PTHR24353:SF153">
    <property type="entry name" value="CAMP-DEPENDENT PROTEIN KINASE CATALYTIC SUBUNIT 1"/>
    <property type="match status" value="1"/>
</dbReference>
<dbReference type="PANTHER" id="PTHR24353">
    <property type="entry name" value="CYCLIC NUCLEOTIDE-DEPENDENT PROTEIN KINASE"/>
    <property type="match status" value="1"/>
</dbReference>
<keyword evidence="9" id="KW-1185">Reference proteome</keyword>
<evidence type="ECO:0000256" key="4">
    <source>
        <dbReference type="ARBA" id="ARBA00022777"/>
    </source>
</evidence>
<evidence type="ECO:0000259" key="7">
    <source>
        <dbReference type="PROSITE" id="PS51285"/>
    </source>
</evidence>
<feature type="domain" description="Protein kinase" evidence="6">
    <location>
        <begin position="1"/>
        <end position="92"/>
    </location>
</feature>
<evidence type="ECO:0000256" key="3">
    <source>
        <dbReference type="ARBA" id="ARBA00022741"/>
    </source>
</evidence>
<dbReference type="SMART" id="SM00133">
    <property type="entry name" value="S_TK_X"/>
    <property type="match status" value="1"/>
</dbReference>
<evidence type="ECO:0000256" key="1">
    <source>
        <dbReference type="ARBA" id="ARBA00022527"/>
    </source>
</evidence>
<dbReference type="SUPFAM" id="SSF56112">
    <property type="entry name" value="Protein kinase-like (PK-like)"/>
    <property type="match status" value="1"/>
</dbReference>
<feature type="domain" description="AGC-kinase C-terminal" evidence="7">
    <location>
        <begin position="93"/>
        <end position="145"/>
    </location>
</feature>
<evidence type="ECO:0000313" key="8">
    <source>
        <dbReference type="EMBL" id="GFS36948.1"/>
    </source>
</evidence>
<keyword evidence="3" id="KW-0547">Nucleotide-binding</keyword>
<dbReference type="GO" id="GO:0005634">
    <property type="term" value="C:nucleus"/>
    <property type="evidence" value="ECO:0007669"/>
    <property type="project" value="TreeGrafter"/>
</dbReference>
<keyword evidence="2" id="KW-0808">Transferase</keyword>
<keyword evidence="4 8" id="KW-0418">Kinase</keyword>
<protein>
    <submittedName>
        <fullName evidence="8">cAMP-dependent protein kinase catalytic subunit alpha</fullName>
    </submittedName>
</protein>
<dbReference type="InterPro" id="IPR000719">
    <property type="entry name" value="Prot_kinase_dom"/>
</dbReference>
<accession>A0A8X6JJQ0</accession>
<reference evidence="8" key="1">
    <citation type="submission" date="2020-08" db="EMBL/GenBank/DDBJ databases">
        <title>Multicomponent nature underlies the extraordinary mechanical properties of spider dragline silk.</title>
        <authorList>
            <person name="Kono N."/>
            <person name="Nakamura H."/>
            <person name="Mori M."/>
            <person name="Yoshida Y."/>
            <person name="Ohtoshi R."/>
            <person name="Malay A.D."/>
            <person name="Moran D.A.P."/>
            <person name="Tomita M."/>
            <person name="Numata K."/>
            <person name="Arakawa K."/>
        </authorList>
    </citation>
    <scope>NUCLEOTIDE SEQUENCE</scope>
</reference>
<dbReference type="PROSITE" id="PS51285">
    <property type="entry name" value="AGC_KINASE_CTER"/>
    <property type="match status" value="1"/>
</dbReference>
<dbReference type="Pfam" id="PF00069">
    <property type="entry name" value="Pkinase"/>
    <property type="match status" value="1"/>
</dbReference>
<keyword evidence="1" id="KW-0723">Serine/threonine-protein kinase</keyword>
<dbReference type="Gene3D" id="3.30.200.20">
    <property type="entry name" value="Phosphorylase Kinase, domain 1"/>
    <property type="match status" value="1"/>
</dbReference>
<dbReference type="AlphaFoldDB" id="A0A8X6JJQ0"/>
<sequence>MYSFINPQGYNKAVDWWAFGVLVYEMAAGYPPFYADQPIQIYERIVSGKVRYPSHFSPELKDLLKNLLQVDLTKRYGNLKNGVADIKNHKWFQTTDWIATFQRKLEVPFIPPILGPGDASNFDAYDEEPLVIAETDRFEKELEDF</sequence>
<keyword evidence="5" id="KW-0067">ATP-binding</keyword>
<dbReference type="OrthoDB" id="63267at2759"/>
<gene>
    <name evidence="8" type="primary">PRKACA</name>
    <name evidence="8" type="ORF">TNIN_94191</name>
</gene>
<dbReference type="PROSITE" id="PS50011">
    <property type="entry name" value="PROTEIN_KINASE_DOM"/>
    <property type="match status" value="1"/>
</dbReference>
<dbReference type="InterPro" id="IPR000961">
    <property type="entry name" value="AGC-kinase_C"/>
</dbReference>
<evidence type="ECO:0000259" key="6">
    <source>
        <dbReference type="PROSITE" id="PS50011"/>
    </source>
</evidence>
<comment type="caution">
    <text evidence="8">The sequence shown here is derived from an EMBL/GenBank/DDBJ whole genome shotgun (WGS) entry which is preliminary data.</text>
</comment>
<dbReference type="Gene3D" id="1.10.510.10">
    <property type="entry name" value="Transferase(Phosphotransferase) domain 1"/>
    <property type="match status" value="1"/>
</dbReference>
<name>A0A8X6JJQ0_9ARAC</name>
<dbReference type="InterPro" id="IPR011009">
    <property type="entry name" value="Kinase-like_dom_sf"/>
</dbReference>
<organism evidence="8 9">
    <name type="scientific">Trichonephila inaurata madagascariensis</name>
    <dbReference type="NCBI Taxonomy" id="2747483"/>
    <lineage>
        <taxon>Eukaryota</taxon>
        <taxon>Metazoa</taxon>
        <taxon>Ecdysozoa</taxon>
        <taxon>Arthropoda</taxon>
        <taxon>Chelicerata</taxon>
        <taxon>Arachnida</taxon>
        <taxon>Araneae</taxon>
        <taxon>Araneomorphae</taxon>
        <taxon>Entelegynae</taxon>
        <taxon>Araneoidea</taxon>
        <taxon>Nephilidae</taxon>
        <taxon>Trichonephila</taxon>
        <taxon>Trichonephila inaurata</taxon>
    </lineage>
</organism>
<proteinExistence type="predicted"/>
<dbReference type="Proteomes" id="UP000886998">
    <property type="component" value="Unassembled WGS sequence"/>
</dbReference>
<evidence type="ECO:0000313" key="9">
    <source>
        <dbReference type="Proteomes" id="UP000886998"/>
    </source>
</evidence>
<evidence type="ECO:0000256" key="5">
    <source>
        <dbReference type="ARBA" id="ARBA00022840"/>
    </source>
</evidence>
<dbReference type="EMBL" id="BMAV01024885">
    <property type="protein sequence ID" value="GFS36948.1"/>
    <property type="molecule type" value="Genomic_DNA"/>
</dbReference>
<dbReference type="GO" id="GO:0004691">
    <property type="term" value="F:cAMP-dependent protein kinase activity"/>
    <property type="evidence" value="ECO:0007669"/>
    <property type="project" value="TreeGrafter"/>
</dbReference>
<evidence type="ECO:0000256" key="2">
    <source>
        <dbReference type="ARBA" id="ARBA00022679"/>
    </source>
</evidence>
<dbReference type="GO" id="GO:0005952">
    <property type="term" value="C:cAMP-dependent protein kinase complex"/>
    <property type="evidence" value="ECO:0007669"/>
    <property type="project" value="TreeGrafter"/>
</dbReference>
<dbReference type="GO" id="GO:0005829">
    <property type="term" value="C:cytosol"/>
    <property type="evidence" value="ECO:0007669"/>
    <property type="project" value="TreeGrafter"/>
</dbReference>